<sequence length="111" mass="12580">MAVSQHAWVVEVLHDILQYAEEFDLNDLHDSCQLAYDAAVEEVGTPPCASKQVARQQRFTDAIRELIDYTEKENLTKTRLYLLLALTSAASHWDHPKLASTVIPFPVREEG</sequence>
<comment type="caution">
    <text evidence="1">The sequence shown here is derived from an EMBL/GenBank/DDBJ whole genome shotgun (WGS) entry which is preliminary data.</text>
</comment>
<protein>
    <submittedName>
        <fullName evidence="1">Uncharacterized protein</fullName>
    </submittedName>
</protein>
<name>C8S5P1_9RHOB</name>
<dbReference type="Proteomes" id="UP000010121">
    <property type="component" value="Unassembled WGS sequence"/>
</dbReference>
<dbReference type="AlphaFoldDB" id="C8S5P1"/>
<dbReference type="EMBL" id="ACYY01000040">
    <property type="protein sequence ID" value="EEW23699.1"/>
    <property type="molecule type" value="Genomic_DNA"/>
</dbReference>
<gene>
    <name evidence="1" type="ORF">Rsw2DRAFT_3370</name>
</gene>
<dbReference type="RefSeq" id="WP_008033181.1">
    <property type="nucleotide sequence ID" value="NZ_ACYY01000040.1"/>
</dbReference>
<reference evidence="1 2" key="1">
    <citation type="submission" date="2009-08" db="EMBL/GenBank/DDBJ databases">
        <title>The draft genome of Rhodobacter sp. SW2.</title>
        <authorList>
            <consortium name="US DOE Joint Genome Institute (JGI-PGF)"/>
            <person name="Lucas S."/>
            <person name="Copeland A."/>
            <person name="Lapidus A."/>
            <person name="Glavina del Rio T."/>
            <person name="Tice H."/>
            <person name="Bruce D."/>
            <person name="Goodwin L."/>
            <person name="Pitluck S."/>
            <person name="Larimer F."/>
            <person name="Land M.L."/>
            <person name="Hauser L."/>
            <person name="Emerson D."/>
        </authorList>
    </citation>
    <scope>NUCLEOTIDE SEQUENCE [LARGE SCALE GENOMIC DNA]</scope>
    <source>
        <strain evidence="1 2">SW2</strain>
    </source>
</reference>
<proteinExistence type="predicted"/>
<keyword evidence="2" id="KW-1185">Reference proteome</keyword>
<accession>C8S5P1</accession>
<evidence type="ECO:0000313" key="1">
    <source>
        <dbReference type="EMBL" id="EEW23699.1"/>
    </source>
</evidence>
<evidence type="ECO:0000313" key="2">
    <source>
        <dbReference type="Proteomes" id="UP000010121"/>
    </source>
</evidence>
<organism evidence="1 2">
    <name type="scientific">Rhodobacter ferrooxidans</name>
    <dbReference type="NCBI Taxonomy" id="371731"/>
    <lineage>
        <taxon>Bacteria</taxon>
        <taxon>Pseudomonadati</taxon>
        <taxon>Pseudomonadota</taxon>
        <taxon>Alphaproteobacteria</taxon>
        <taxon>Rhodobacterales</taxon>
        <taxon>Rhodobacter group</taxon>
        <taxon>Rhodobacter</taxon>
    </lineage>
</organism>